<feature type="chain" id="PRO_5046146351" description="DUF1400 domain-containing protein" evidence="1">
    <location>
        <begin position="19"/>
        <end position="155"/>
    </location>
</feature>
<keyword evidence="3" id="KW-1185">Reference proteome</keyword>
<dbReference type="EMBL" id="BMOM01000001">
    <property type="protein sequence ID" value="GGL96460.1"/>
    <property type="molecule type" value="Genomic_DNA"/>
</dbReference>
<evidence type="ECO:0000313" key="3">
    <source>
        <dbReference type="Proteomes" id="UP000661918"/>
    </source>
</evidence>
<protein>
    <recommendedName>
        <fullName evidence="4">DUF1400 domain-containing protein</fullName>
    </recommendedName>
</protein>
<evidence type="ECO:0008006" key="4">
    <source>
        <dbReference type="Google" id="ProtNLM"/>
    </source>
</evidence>
<feature type="signal peptide" evidence="1">
    <location>
        <begin position="1"/>
        <end position="18"/>
    </location>
</feature>
<gene>
    <name evidence="2" type="ORF">GCM10010841_01060</name>
</gene>
<organism evidence="2 3">
    <name type="scientific">Deinococcus aerophilus</name>
    <dbReference type="NCBI Taxonomy" id="522488"/>
    <lineage>
        <taxon>Bacteria</taxon>
        <taxon>Thermotogati</taxon>
        <taxon>Deinococcota</taxon>
        <taxon>Deinococci</taxon>
        <taxon>Deinococcales</taxon>
        <taxon>Deinococcaceae</taxon>
        <taxon>Deinococcus</taxon>
    </lineage>
</organism>
<reference evidence="3" key="1">
    <citation type="journal article" date="2019" name="Int. J. Syst. Evol. Microbiol.">
        <title>The Global Catalogue of Microorganisms (GCM) 10K type strain sequencing project: providing services to taxonomists for standard genome sequencing and annotation.</title>
        <authorList>
            <consortium name="The Broad Institute Genomics Platform"/>
            <consortium name="The Broad Institute Genome Sequencing Center for Infectious Disease"/>
            <person name="Wu L."/>
            <person name="Ma J."/>
        </authorList>
    </citation>
    <scope>NUCLEOTIDE SEQUENCE [LARGE SCALE GENOMIC DNA]</scope>
    <source>
        <strain evidence="3">JCM 15443</strain>
    </source>
</reference>
<sequence>MKKFLTTALFLLSSTVFAQTMSKVTGYQAIVTLGNARGITPALTEDALKALKVNTAAYKVVNEKLRISPDVFSRLFAAGNTAVPVVLLTRAVLESATGKTLTDAAVAELIRQNPSIAVTNTASLITLIANTELATLANAAAALATQPITPRGGGN</sequence>
<accession>A0ABQ2GHY4</accession>
<keyword evidence="1" id="KW-0732">Signal</keyword>
<dbReference type="Proteomes" id="UP000661918">
    <property type="component" value="Unassembled WGS sequence"/>
</dbReference>
<comment type="caution">
    <text evidence="2">The sequence shown here is derived from an EMBL/GenBank/DDBJ whole genome shotgun (WGS) entry which is preliminary data.</text>
</comment>
<name>A0ABQ2GHY4_9DEIO</name>
<dbReference type="RefSeq" id="WP_188900240.1">
    <property type="nucleotide sequence ID" value="NZ_BMOM01000001.1"/>
</dbReference>
<proteinExistence type="predicted"/>
<evidence type="ECO:0000313" key="2">
    <source>
        <dbReference type="EMBL" id="GGL96460.1"/>
    </source>
</evidence>
<evidence type="ECO:0000256" key="1">
    <source>
        <dbReference type="SAM" id="SignalP"/>
    </source>
</evidence>